<comment type="caution">
    <text evidence="1">The sequence shown here is derived from an EMBL/GenBank/DDBJ whole genome shotgun (WGS) entry which is preliminary data.</text>
</comment>
<name>A0ABR3EK54_9AGAR</name>
<sequence length="69" mass="7653">MFRSTNPPPKYPHLKFSAETNSLELPAQSDFDASHGGQGSVSYSTGRLRAAMLYLVNRMLLNVVVLEQL</sequence>
<dbReference type="EMBL" id="JBAHYK010003723">
    <property type="protein sequence ID" value="KAL0563261.1"/>
    <property type="molecule type" value="Genomic_DNA"/>
</dbReference>
<evidence type="ECO:0000313" key="2">
    <source>
        <dbReference type="Proteomes" id="UP001465976"/>
    </source>
</evidence>
<keyword evidence="2" id="KW-1185">Reference proteome</keyword>
<organism evidence="1 2">
    <name type="scientific">Marasmius crinis-equi</name>
    <dbReference type="NCBI Taxonomy" id="585013"/>
    <lineage>
        <taxon>Eukaryota</taxon>
        <taxon>Fungi</taxon>
        <taxon>Dikarya</taxon>
        <taxon>Basidiomycota</taxon>
        <taxon>Agaricomycotina</taxon>
        <taxon>Agaricomycetes</taxon>
        <taxon>Agaricomycetidae</taxon>
        <taxon>Agaricales</taxon>
        <taxon>Marasmiineae</taxon>
        <taxon>Marasmiaceae</taxon>
        <taxon>Marasmius</taxon>
    </lineage>
</organism>
<gene>
    <name evidence="1" type="ORF">V5O48_018813</name>
</gene>
<reference evidence="1 2" key="1">
    <citation type="submission" date="2024-02" db="EMBL/GenBank/DDBJ databases">
        <title>A draft genome for the cacao thread blight pathogen Marasmius crinis-equi.</title>
        <authorList>
            <person name="Cohen S.P."/>
            <person name="Baruah I.K."/>
            <person name="Amoako-Attah I."/>
            <person name="Bukari Y."/>
            <person name="Meinhardt L.W."/>
            <person name="Bailey B.A."/>
        </authorList>
    </citation>
    <scope>NUCLEOTIDE SEQUENCE [LARGE SCALE GENOMIC DNA]</scope>
    <source>
        <strain evidence="1 2">GH-76</strain>
    </source>
</reference>
<evidence type="ECO:0000313" key="1">
    <source>
        <dbReference type="EMBL" id="KAL0563261.1"/>
    </source>
</evidence>
<accession>A0ABR3EK54</accession>
<protein>
    <submittedName>
        <fullName evidence="1">Uncharacterized protein</fullName>
    </submittedName>
</protein>
<proteinExistence type="predicted"/>
<dbReference type="Proteomes" id="UP001465976">
    <property type="component" value="Unassembled WGS sequence"/>
</dbReference>